<organism evidence="2 3">
    <name type="scientific">Drosophila rhopaloa</name>
    <name type="common">Fruit fly</name>
    <dbReference type="NCBI Taxonomy" id="1041015"/>
    <lineage>
        <taxon>Eukaryota</taxon>
        <taxon>Metazoa</taxon>
        <taxon>Ecdysozoa</taxon>
        <taxon>Arthropoda</taxon>
        <taxon>Hexapoda</taxon>
        <taxon>Insecta</taxon>
        <taxon>Pterygota</taxon>
        <taxon>Neoptera</taxon>
        <taxon>Endopterygota</taxon>
        <taxon>Diptera</taxon>
        <taxon>Brachycera</taxon>
        <taxon>Muscomorpha</taxon>
        <taxon>Ephydroidea</taxon>
        <taxon>Drosophilidae</taxon>
        <taxon>Drosophila</taxon>
        <taxon>Sophophora</taxon>
    </lineage>
</organism>
<name>A0ABM5GZR5_DRORH</name>
<dbReference type="Proteomes" id="UP001652680">
    <property type="component" value="Unassembled WGS sequence"/>
</dbReference>
<protein>
    <submittedName>
        <fullName evidence="2">Uncharacterized protein</fullName>
    </submittedName>
</protein>
<feature type="region of interest" description="Disordered" evidence="1">
    <location>
        <begin position="83"/>
        <end position="102"/>
    </location>
</feature>
<reference evidence="3" key="1">
    <citation type="journal article" date="2021" name="Elife">
        <title>Highly contiguous assemblies of 101 drosophilid genomes.</title>
        <authorList>
            <person name="Kim B.Y."/>
            <person name="Wang J.R."/>
            <person name="Miller D.E."/>
            <person name="Barmina O."/>
            <person name="Delaney E."/>
            <person name="Thompson A."/>
            <person name="Comeault A.A."/>
            <person name="Peede D."/>
            <person name="D'Agostino E.R."/>
            <person name="Pelaez J."/>
            <person name="Aguilar J.M."/>
            <person name="Haji D."/>
            <person name="Matsunaga T."/>
            <person name="Armstrong E.E."/>
            <person name="Zych M."/>
            <person name="Ogawa Y."/>
            <person name="Stamenkovic-Radak M."/>
            <person name="Jelic M."/>
            <person name="Veselinovic M.S."/>
            <person name="Tanaskovic M."/>
            <person name="Eric P."/>
            <person name="Gao J.J."/>
            <person name="Katoh T.K."/>
            <person name="Toda M.J."/>
            <person name="Watabe H."/>
            <person name="Watada M."/>
            <person name="Davis J.S."/>
            <person name="Moyle L.C."/>
            <person name="Manoli G."/>
            <person name="Bertolini E."/>
            <person name="Kostal V."/>
            <person name="Hawley R.S."/>
            <person name="Takahashi A."/>
            <person name="Jones C.D."/>
            <person name="Price D.K."/>
            <person name="Whiteman N."/>
            <person name="Kopp A."/>
            <person name="Matute D.R."/>
            <person name="Petrov D.A."/>
        </authorList>
    </citation>
    <scope>NUCLEOTIDE SEQUENCE [LARGE SCALE GENOMIC DNA]</scope>
</reference>
<dbReference type="EnsemblMetazoa" id="XM_017116836.2">
    <property type="protein sequence ID" value="XP_016972325.2"/>
    <property type="gene ID" value="LOC108039750"/>
</dbReference>
<accession>A0ABM5GZR5</accession>
<evidence type="ECO:0000256" key="1">
    <source>
        <dbReference type="SAM" id="MobiDB-lite"/>
    </source>
</evidence>
<evidence type="ECO:0000313" key="3">
    <source>
        <dbReference type="Proteomes" id="UP001652680"/>
    </source>
</evidence>
<evidence type="ECO:0000313" key="2">
    <source>
        <dbReference type="EnsemblMetazoa" id="XP_016972325.2"/>
    </source>
</evidence>
<dbReference type="GeneID" id="108039750"/>
<reference evidence="2" key="2">
    <citation type="submission" date="2025-05" db="UniProtKB">
        <authorList>
            <consortium name="EnsemblMetazoa"/>
        </authorList>
    </citation>
    <scope>IDENTIFICATION</scope>
</reference>
<keyword evidence="3" id="KW-1185">Reference proteome</keyword>
<proteinExistence type="predicted"/>
<feature type="compositionally biased region" description="Low complexity" evidence="1">
    <location>
        <begin position="88"/>
        <end position="101"/>
    </location>
</feature>
<dbReference type="RefSeq" id="XP_016972325.2">
    <property type="nucleotide sequence ID" value="XM_017116836.2"/>
</dbReference>
<sequence length="227" mass="25664">MNGPPKKASSTSPDVDDPDHAVLLRSHCWGGRLSSATRTRSPSLMLGCCWCHLPRIWRPKTYSRDHRPQNICLTDETSRHRRKQLRPSWSGVRSAGVASSGPPVRIQKRPVFFVGSRYGRSSEITASGSTANTESLKSRRIIVPRNDRFFLGSRYGKRNGKLLLNYEQNRLSMALSRNSGVKEENQVSNLSTRTHYTLMSCTYVGISNYYSCIAVHQNFGLWDENTN</sequence>